<dbReference type="AlphaFoldDB" id="A0A3M7SKV5"/>
<sequence length="103" mass="11909">MYQHSILIYNLLYNLSRCRRCQLERDGLRTIVIDYFDCGRSNYVPNFVAELHLKNVARVDMHEHGRRLVGHFGISSIREIHQLLGIEGHLGRIGQAGVDHARV</sequence>
<reference evidence="1 2" key="1">
    <citation type="journal article" date="2018" name="Sci. Rep.">
        <title>Genomic signatures of local adaptation to the degree of environmental predictability in rotifers.</title>
        <authorList>
            <person name="Franch-Gras L."/>
            <person name="Hahn C."/>
            <person name="Garcia-Roger E.M."/>
            <person name="Carmona M.J."/>
            <person name="Serra M."/>
            <person name="Gomez A."/>
        </authorList>
    </citation>
    <scope>NUCLEOTIDE SEQUENCE [LARGE SCALE GENOMIC DNA]</scope>
    <source>
        <strain evidence="1">HYR1</strain>
    </source>
</reference>
<evidence type="ECO:0000313" key="2">
    <source>
        <dbReference type="Proteomes" id="UP000276133"/>
    </source>
</evidence>
<accession>A0A3M7SKV5</accession>
<dbReference type="Proteomes" id="UP000276133">
    <property type="component" value="Unassembled WGS sequence"/>
</dbReference>
<evidence type="ECO:0000313" key="1">
    <source>
        <dbReference type="EMBL" id="RNA36421.1"/>
    </source>
</evidence>
<dbReference type="EMBL" id="REGN01001190">
    <property type="protein sequence ID" value="RNA36421.1"/>
    <property type="molecule type" value="Genomic_DNA"/>
</dbReference>
<gene>
    <name evidence="1" type="ORF">BpHYR1_027728</name>
</gene>
<proteinExistence type="predicted"/>
<organism evidence="1 2">
    <name type="scientific">Brachionus plicatilis</name>
    <name type="common">Marine rotifer</name>
    <name type="synonym">Brachionus muelleri</name>
    <dbReference type="NCBI Taxonomy" id="10195"/>
    <lineage>
        <taxon>Eukaryota</taxon>
        <taxon>Metazoa</taxon>
        <taxon>Spiralia</taxon>
        <taxon>Gnathifera</taxon>
        <taxon>Rotifera</taxon>
        <taxon>Eurotatoria</taxon>
        <taxon>Monogononta</taxon>
        <taxon>Pseudotrocha</taxon>
        <taxon>Ploima</taxon>
        <taxon>Brachionidae</taxon>
        <taxon>Brachionus</taxon>
    </lineage>
</organism>
<name>A0A3M7SKV5_BRAPC</name>
<protein>
    <submittedName>
        <fullName evidence="1">Uncharacterized protein</fullName>
    </submittedName>
</protein>
<keyword evidence="2" id="KW-1185">Reference proteome</keyword>
<comment type="caution">
    <text evidence="1">The sequence shown here is derived from an EMBL/GenBank/DDBJ whole genome shotgun (WGS) entry which is preliminary data.</text>
</comment>